<keyword evidence="3" id="KW-0804">Transcription</keyword>
<evidence type="ECO:0000313" key="6">
    <source>
        <dbReference type="Proteomes" id="UP000018211"/>
    </source>
</evidence>
<keyword evidence="1" id="KW-0805">Transcription regulation</keyword>
<gene>
    <name evidence="5" type="ORF">VIBNISOn1_1390004</name>
</gene>
<dbReference type="InterPro" id="IPR000524">
    <property type="entry name" value="Tscrpt_reg_HTH_GntR"/>
</dbReference>
<dbReference type="PROSITE" id="PS50949">
    <property type="entry name" value="HTH_GNTR"/>
    <property type="match status" value="1"/>
</dbReference>
<dbReference type="AlphaFoldDB" id="A0AAV2VKA5"/>
<dbReference type="InterPro" id="IPR036388">
    <property type="entry name" value="WH-like_DNA-bd_sf"/>
</dbReference>
<evidence type="ECO:0000313" key="5">
    <source>
        <dbReference type="EMBL" id="CCO45125.1"/>
    </source>
</evidence>
<reference evidence="5 6" key="1">
    <citation type="journal article" date="2013" name="ISME J.">
        <title>Comparative genomics of pathogenic lineages of Vibrio nigripulchritudo identifies virulence-associated traits.</title>
        <authorList>
            <person name="Goudenege D."/>
            <person name="Labreuche Y."/>
            <person name="Krin E."/>
            <person name="Ansquer D."/>
            <person name="Mangenot S."/>
            <person name="Calteau A."/>
            <person name="Medigue C."/>
            <person name="Mazel D."/>
            <person name="Polz M.F."/>
            <person name="Le Roux F."/>
        </authorList>
    </citation>
    <scope>NUCLEOTIDE SEQUENCE [LARGE SCALE GENOMIC DNA]</scope>
    <source>
        <strain evidence="5 6">SOn1</strain>
    </source>
</reference>
<dbReference type="EMBL" id="CAOF01000045">
    <property type="protein sequence ID" value="CCO45125.1"/>
    <property type="molecule type" value="Genomic_DNA"/>
</dbReference>
<dbReference type="SUPFAM" id="SSF46785">
    <property type="entry name" value="Winged helix' DNA-binding domain"/>
    <property type="match status" value="1"/>
</dbReference>
<dbReference type="Gene3D" id="1.10.10.10">
    <property type="entry name" value="Winged helix-like DNA-binding domain superfamily/Winged helix DNA-binding domain"/>
    <property type="match status" value="1"/>
</dbReference>
<accession>A0AAV2VKA5</accession>
<dbReference type="Pfam" id="PF00392">
    <property type="entry name" value="GntR"/>
    <property type="match status" value="1"/>
</dbReference>
<dbReference type="Proteomes" id="UP000018211">
    <property type="component" value="Unassembled WGS sequence"/>
</dbReference>
<evidence type="ECO:0000259" key="4">
    <source>
        <dbReference type="PROSITE" id="PS50949"/>
    </source>
</evidence>
<dbReference type="InterPro" id="IPR036390">
    <property type="entry name" value="WH_DNA-bd_sf"/>
</dbReference>
<comment type="caution">
    <text evidence="5">The sequence shown here is derived from an EMBL/GenBank/DDBJ whole genome shotgun (WGS) entry which is preliminary data.</text>
</comment>
<feature type="domain" description="HTH gntR-type" evidence="4">
    <location>
        <begin position="9"/>
        <end position="76"/>
    </location>
</feature>
<evidence type="ECO:0000256" key="1">
    <source>
        <dbReference type="ARBA" id="ARBA00023015"/>
    </source>
</evidence>
<dbReference type="RefSeq" id="WP_022610726.1">
    <property type="nucleotide sequence ID" value="NZ_LK391965.1"/>
</dbReference>
<proteinExistence type="predicted"/>
<evidence type="ECO:0000256" key="3">
    <source>
        <dbReference type="ARBA" id="ARBA00023163"/>
    </source>
</evidence>
<name>A0AAV2VKA5_9VIBR</name>
<organism evidence="5 6">
    <name type="scientific">Vibrio nigripulchritudo SOn1</name>
    <dbReference type="NCBI Taxonomy" id="1238450"/>
    <lineage>
        <taxon>Bacteria</taxon>
        <taxon>Pseudomonadati</taxon>
        <taxon>Pseudomonadota</taxon>
        <taxon>Gammaproteobacteria</taxon>
        <taxon>Vibrionales</taxon>
        <taxon>Vibrionaceae</taxon>
        <taxon>Vibrio</taxon>
    </lineage>
</organism>
<protein>
    <recommendedName>
        <fullName evidence="4">HTH gntR-type domain-containing protein</fullName>
    </recommendedName>
</protein>
<keyword evidence="2" id="KW-0238">DNA-binding</keyword>
<sequence>MNQKATTNISEQLFIKETVEHAIKKQRLKPGQLLLEPPLAKIFNTDRASIKRVLELLQQQGLVVKHEGRGYLVSWPECDKINPIRIALSEDMFLRDDPVFVFNE</sequence>
<dbReference type="GO" id="GO:0003700">
    <property type="term" value="F:DNA-binding transcription factor activity"/>
    <property type="evidence" value="ECO:0007669"/>
    <property type="project" value="InterPro"/>
</dbReference>
<evidence type="ECO:0000256" key="2">
    <source>
        <dbReference type="ARBA" id="ARBA00023125"/>
    </source>
</evidence>
<dbReference type="GO" id="GO:0003677">
    <property type="term" value="F:DNA binding"/>
    <property type="evidence" value="ECO:0007669"/>
    <property type="project" value="UniProtKB-KW"/>
</dbReference>